<organism evidence="2">
    <name type="scientific">Caenorhabditis remanei</name>
    <name type="common">Caenorhabditis vulgaris</name>
    <dbReference type="NCBI Taxonomy" id="31234"/>
    <lineage>
        <taxon>Eukaryota</taxon>
        <taxon>Metazoa</taxon>
        <taxon>Ecdysozoa</taxon>
        <taxon>Nematoda</taxon>
        <taxon>Chromadorea</taxon>
        <taxon>Rhabditida</taxon>
        <taxon>Rhabditina</taxon>
        <taxon>Rhabditomorpha</taxon>
        <taxon>Rhabditoidea</taxon>
        <taxon>Rhabditidae</taxon>
        <taxon>Peloderinae</taxon>
        <taxon>Caenorhabditis</taxon>
    </lineage>
</organism>
<dbReference type="STRING" id="31234.E3NW59"/>
<dbReference type="eggNOG" id="KOG3913">
    <property type="taxonomic scope" value="Eukaryota"/>
</dbReference>
<dbReference type="HOGENOM" id="CLU_3336100_0_0_1"/>
<reference evidence="1" key="1">
    <citation type="submission" date="2007-07" db="EMBL/GenBank/DDBJ databases">
        <title>PCAP assembly of the Caenorhabditis remanei genome.</title>
        <authorList>
            <consortium name="The Caenorhabditis remanei Sequencing Consortium"/>
            <person name="Wilson R.K."/>
        </authorList>
    </citation>
    <scope>NUCLEOTIDE SEQUENCE [LARGE SCALE GENOMIC DNA]</scope>
    <source>
        <strain evidence="1">PB4641</strain>
    </source>
</reference>
<dbReference type="AlphaFoldDB" id="E3NW59"/>
<dbReference type="EMBL" id="DS271341">
    <property type="protein sequence ID" value="EFP01078.1"/>
    <property type="molecule type" value="Genomic_DNA"/>
</dbReference>
<dbReference type="InParanoid" id="E3NW59"/>
<evidence type="ECO:0000313" key="2">
    <source>
        <dbReference type="Proteomes" id="UP000008281"/>
    </source>
</evidence>
<protein>
    <submittedName>
        <fullName evidence="1">Uncharacterized protein</fullName>
    </submittedName>
</protein>
<name>E3NW59_CAERE</name>
<sequence length="38" mass="4527">MRKLQKCFRWNCSSRDEVTETRHGKFQDILGKTLRSGN</sequence>
<keyword evidence="2" id="KW-1185">Reference proteome</keyword>
<accession>E3NW59</accession>
<proteinExistence type="predicted"/>
<gene>
    <name evidence="1" type="ORF">CRE_15862</name>
</gene>
<dbReference type="Proteomes" id="UP000008281">
    <property type="component" value="Unassembled WGS sequence"/>
</dbReference>
<evidence type="ECO:0000313" key="1">
    <source>
        <dbReference type="EMBL" id="EFP01078.1"/>
    </source>
</evidence>